<feature type="region of interest" description="Disordered" evidence="1">
    <location>
        <begin position="1"/>
        <end position="24"/>
    </location>
</feature>
<proteinExistence type="predicted"/>
<evidence type="ECO:0000256" key="1">
    <source>
        <dbReference type="SAM" id="MobiDB-lite"/>
    </source>
</evidence>
<evidence type="ECO:0000313" key="2">
    <source>
        <dbReference type="EMBL" id="MCD7456276.1"/>
    </source>
</evidence>
<gene>
    <name evidence="2" type="ORF">HAX54_031080</name>
</gene>
<feature type="non-terminal residue" evidence="2">
    <location>
        <position position="77"/>
    </location>
</feature>
<dbReference type="Proteomes" id="UP000823775">
    <property type="component" value="Unassembled WGS sequence"/>
</dbReference>
<keyword evidence="3" id="KW-1185">Reference proteome</keyword>
<organism evidence="2 3">
    <name type="scientific">Datura stramonium</name>
    <name type="common">Jimsonweed</name>
    <name type="synonym">Common thornapple</name>
    <dbReference type="NCBI Taxonomy" id="4076"/>
    <lineage>
        <taxon>Eukaryota</taxon>
        <taxon>Viridiplantae</taxon>
        <taxon>Streptophyta</taxon>
        <taxon>Embryophyta</taxon>
        <taxon>Tracheophyta</taxon>
        <taxon>Spermatophyta</taxon>
        <taxon>Magnoliopsida</taxon>
        <taxon>eudicotyledons</taxon>
        <taxon>Gunneridae</taxon>
        <taxon>Pentapetalae</taxon>
        <taxon>asterids</taxon>
        <taxon>lamiids</taxon>
        <taxon>Solanales</taxon>
        <taxon>Solanaceae</taxon>
        <taxon>Solanoideae</taxon>
        <taxon>Datureae</taxon>
        <taxon>Datura</taxon>
    </lineage>
</organism>
<protein>
    <submittedName>
        <fullName evidence="2">Uncharacterized protein</fullName>
    </submittedName>
</protein>
<dbReference type="EMBL" id="JACEIK010000391">
    <property type="protein sequence ID" value="MCD7456276.1"/>
    <property type="molecule type" value="Genomic_DNA"/>
</dbReference>
<evidence type="ECO:0000313" key="3">
    <source>
        <dbReference type="Proteomes" id="UP000823775"/>
    </source>
</evidence>
<accession>A0ABS8SBR0</accession>
<reference evidence="2 3" key="1">
    <citation type="journal article" date="2021" name="BMC Genomics">
        <title>Datura genome reveals duplications of psychoactive alkaloid biosynthetic genes and high mutation rate following tissue culture.</title>
        <authorList>
            <person name="Rajewski A."/>
            <person name="Carter-House D."/>
            <person name="Stajich J."/>
            <person name="Litt A."/>
        </authorList>
    </citation>
    <scope>NUCLEOTIDE SEQUENCE [LARGE SCALE GENOMIC DNA]</scope>
    <source>
        <strain evidence="2">AR-01</strain>
    </source>
</reference>
<name>A0ABS8SBR0_DATST</name>
<sequence>MASRANNGKEVATSSKEIKWHRKRVAPSSSVPKALLARCFGAKVWRNIGSNGSMPKKPNMPQRIGLMNPLALEFPPF</sequence>
<comment type="caution">
    <text evidence="2">The sequence shown here is derived from an EMBL/GenBank/DDBJ whole genome shotgun (WGS) entry which is preliminary data.</text>
</comment>